<evidence type="ECO:0008006" key="5">
    <source>
        <dbReference type="Google" id="ProtNLM"/>
    </source>
</evidence>
<evidence type="ECO:0000313" key="4">
    <source>
        <dbReference type="Proteomes" id="UP000216339"/>
    </source>
</evidence>
<comment type="caution">
    <text evidence="3">The sequence shown here is derived from an EMBL/GenBank/DDBJ whole genome shotgun (WGS) entry which is preliminary data.</text>
</comment>
<protein>
    <recommendedName>
        <fullName evidence="5">Cell division protein FtsL</fullName>
    </recommendedName>
</protein>
<dbReference type="AlphaFoldDB" id="A0A271IX21"/>
<dbReference type="Proteomes" id="UP000216339">
    <property type="component" value="Unassembled WGS sequence"/>
</dbReference>
<organism evidence="3 4">
    <name type="scientific">Rubrivirga marina</name>
    <dbReference type="NCBI Taxonomy" id="1196024"/>
    <lineage>
        <taxon>Bacteria</taxon>
        <taxon>Pseudomonadati</taxon>
        <taxon>Rhodothermota</taxon>
        <taxon>Rhodothermia</taxon>
        <taxon>Rhodothermales</taxon>
        <taxon>Rubricoccaceae</taxon>
        <taxon>Rubrivirga</taxon>
    </lineage>
</organism>
<keyword evidence="4" id="KW-1185">Reference proteome</keyword>
<dbReference type="EMBL" id="MQWD01000001">
    <property type="protein sequence ID" value="PAP75488.1"/>
    <property type="molecule type" value="Genomic_DNA"/>
</dbReference>
<proteinExistence type="predicted"/>
<keyword evidence="2" id="KW-1133">Transmembrane helix</keyword>
<feature type="region of interest" description="Disordered" evidence="1">
    <location>
        <begin position="1"/>
        <end position="59"/>
    </location>
</feature>
<evidence type="ECO:0000256" key="2">
    <source>
        <dbReference type="SAM" id="Phobius"/>
    </source>
</evidence>
<reference evidence="3 4" key="1">
    <citation type="submission" date="2016-11" db="EMBL/GenBank/DDBJ databases">
        <title>Study of marine rhodopsin-containing bacteria.</title>
        <authorList>
            <person name="Yoshizawa S."/>
            <person name="Kumagai Y."/>
            <person name="Kogure K."/>
        </authorList>
    </citation>
    <scope>NUCLEOTIDE SEQUENCE [LARGE SCALE GENOMIC DNA]</scope>
    <source>
        <strain evidence="3 4">SAORIC-28</strain>
    </source>
</reference>
<gene>
    <name evidence="3" type="ORF">BSZ37_03015</name>
</gene>
<dbReference type="RefSeq" id="WP_095509120.1">
    <property type="nucleotide sequence ID" value="NZ_MQWD01000001.1"/>
</dbReference>
<evidence type="ECO:0000256" key="1">
    <source>
        <dbReference type="SAM" id="MobiDB-lite"/>
    </source>
</evidence>
<keyword evidence="2" id="KW-0472">Membrane</keyword>
<evidence type="ECO:0000313" key="3">
    <source>
        <dbReference type="EMBL" id="PAP75488.1"/>
    </source>
</evidence>
<feature type="compositionally biased region" description="Basic residues" evidence="1">
    <location>
        <begin position="41"/>
        <end position="59"/>
    </location>
</feature>
<keyword evidence="2" id="KW-0812">Transmembrane</keyword>
<accession>A0A271IX21</accession>
<feature type="transmembrane region" description="Helical" evidence="2">
    <location>
        <begin position="69"/>
        <end position="92"/>
    </location>
</feature>
<name>A0A271IX21_9BACT</name>
<sequence length="153" mass="16552">MPTTASKPKRASKRTATSRAPLPGWTDLPASPPSKLVGGAKRAKAGAKKAKKEAEKKIRRARPLDAVPSLRFGLTTLAVCLVLTLFLGHAYATRATLDALQEARRDNERLRLTHQRLQGDVDRMMGPRAVMSEAAALGLEEGIAYGPTIRLDD</sequence>